<protein>
    <recommendedName>
        <fullName evidence="2">Aminotransferase-like plant mobile domain-containing protein</fullName>
    </recommendedName>
</protein>
<proteinExistence type="predicted"/>
<accession>A0AA38W5E5</accession>
<comment type="caution">
    <text evidence="3">The sequence shown here is derived from an EMBL/GenBank/DDBJ whole genome shotgun (WGS) entry which is preliminary data.</text>
</comment>
<sequence length="528" mass="61002">MENMTIHPGPFNKELLFLETSHRAYNMFYGDSNPEETLDLRRGDRELWKHIKQHGIPDPVRSYIRRAGFEGVFNCGFKPLDHSLITALVERWRPETHTFHLPIGEVTVTLQDVHLMWDLRIDGEVVTGCQRTWSLAEKIETCYRLLGIETEQGNFRDNSVHMNLLVLLEDFDRCGGLSWGSAALACLYRNLCKGATNDKIIAGPLMLLQLWAWSRIRATGPKYDGHALQRPFGVRWNSPLHFESVSTHSVSGYRASLCAMIDGEFEWTPYDQYDHQVLTDWLCNTYIIFWEIVEECLPIRVMRQFHFTQTITTFRLSNQQEHKRLHKLTRRGTTSTNWFVKLGPQINHWMDRMHHYVTGQFTIQPTTEIGYMSWYLQRTVIHIVKPMANNENSFRYQNQGGTLELAVEGLNRMHEGLGQVDEDNPDYQRLHGLYETSRHYLGFTHGENRREGYGPHVVPIGDFAPVIANPVERVRRQSHGQRRRHDDEAGPSNRAERAPSHHDDEAGPSTMQFTPGIFNDGPPGPSGQ</sequence>
<name>A0AA38W5E5_9ASTR</name>
<dbReference type="InterPro" id="IPR019557">
    <property type="entry name" value="AminoTfrase-like_pln_mobile"/>
</dbReference>
<evidence type="ECO:0000313" key="3">
    <source>
        <dbReference type="EMBL" id="KAJ9538114.1"/>
    </source>
</evidence>
<gene>
    <name evidence="3" type="ORF">OSB04_030847</name>
</gene>
<evidence type="ECO:0000259" key="2">
    <source>
        <dbReference type="Pfam" id="PF10536"/>
    </source>
</evidence>
<dbReference type="PANTHER" id="PTHR46033:SF8">
    <property type="entry name" value="PROTEIN MAINTENANCE OF MERISTEMS-LIKE"/>
    <property type="match status" value="1"/>
</dbReference>
<evidence type="ECO:0000313" key="4">
    <source>
        <dbReference type="Proteomes" id="UP001172457"/>
    </source>
</evidence>
<feature type="domain" description="Aminotransferase-like plant mobile" evidence="2">
    <location>
        <begin position="71"/>
        <end position="151"/>
    </location>
</feature>
<evidence type="ECO:0000256" key="1">
    <source>
        <dbReference type="SAM" id="MobiDB-lite"/>
    </source>
</evidence>
<feature type="region of interest" description="Disordered" evidence="1">
    <location>
        <begin position="473"/>
        <end position="528"/>
    </location>
</feature>
<dbReference type="Pfam" id="PF10536">
    <property type="entry name" value="PMD"/>
    <property type="match status" value="2"/>
</dbReference>
<dbReference type="GO" id="GO:0010073">
    <property type="term" value="P:meristem maintenance"/>
    <property type="evidence" value="ECO:0007669"/>
    <property type="project" value="InterPro"/>
</dbReference>
<dbReference type="Proteomes" id="UP001172457">
    <property type="component" value="Chromosome 8"/>
</dbReference>
<dbReference type="InterPro" id="IPR044824">
    <property type="entry name" value="MAIN-like"/>
</dbReference>
<feature type="compositionally biased region" description="Basic and acidic residues" evidence="1">
    <location>
        <begin position="484"/>
        <end position="505"/>
    </location>
</feature>
<dbReference type="AlphaFoldDB" id="A0AA38W5E5"/>
<dbReference type="PANTHER" id="PTHR46033">
    <property type="entry name" value="PROTEIN MAIN-LIKE 2"/>
    <property type="match status" value="1"/>
</dbReference>
<reference evidence="3" key="1">
    <citation type="submission" date="2023-03" db="EMBL/GenBank/DDBJ databases">
        <title>Chromosome-scale reference genome and RAD-based genetic map of yellow starthistle (Centaurea solstitialis) reveal putative structural variation and QTLs associated with invader traits.</title>
        <authorList>
            <person name="Reatini B."/>
            <person name="Cang F.A."/>
            <person name="Jiang Q."/>
            <person name="Mckibben M.T.W."/>
            <person name="Barker M.S."/>
            <person name="Rieseberg L.H."/>
            <person name="Dlugosch K.M."/>
        </authorList>
    </citation>
    <scope>NUCLEOTIDE SEQUENCE</scope>
    <source>
        <strain evidence="3">CAN-66</strain>
        <tissue evidence="3">Leaf</tissue>
    </source>
</reference>
<keyword evidence="4" id="KW-1185">Reference proteome</keyword>
<dbReference type="EMBL" id="JARYMX010000008">
    <property type="protein sequence ID" value="KAJ9538114.1"/>
    <property type="molecule type" value="Genomic_DNA"/>
</dbReference>
<feature type="domain" description="Aminotransferase-like plant mobile" evidence="2">
    <location>
        <begin position="158"/>
        <end position="375"/>
    </location>
</feature>
<organism evidence="3 4">
    <name type="scientific">Centaurea solstitialis</name>
    <name type="common">yellow star-thistle</name>
    <dbReference type="NCBI Taxonomy" id="347529"/>
    <lineage>
        <taxon>Eukaryota</taxon>
        <taxon>Viridiplantae</taxon>
        <taxon>Streptophyta</taxon>
        <taxon>Embryophyta</taxon>
        <taxon>Tracheophyta</taxon>
        <taxon>Spermatophyta</taxon>
        <taxon>Magnoliopsida</taxon>
        <taxon>eudicotyledons</taxon>
        <taxon>Gunneridae</taxon>
        <taxon>Pentapetalae</taxon>
        <taxon>asterids</taxon>
        <taxon>campanulids</taxon>
        <taxon>Asterales</taxon>
        <taxon>Asteraceae</taxon>
        <taxon>Carduoideae</taxon>
        <taxon>Cardueae</taxon>
        <taxon>Centaureinae</taxon>
        <taxon>Centaurea</taxon>
    </lineage>
</organism>